<proteinExistence type="predicted"/>
<evidence type="ECO:0000256" key="1">
    <source>
        <dbReference type="ARBA" id="ARBA00022670"/>
    </source>
</evidence>
<gene>
    <name evidence="6" type="primary">Acey_s0023.g812</name>
    <name evidence="6" type="ORF">Y032_0023g812</name>
</gene>
<comment type="caution">
    <text evidence="6">The sequence shown here is derived from an EMBL/GenBank/DDBJ whole genome shotgun (WGS) entry which is preliminary data.</text>
</comment>
<dbReference type="GO" id="GO:0006508">
    <property type="term" value="P:proteolysis"/>
    <property type="evidence" value="ECO:0007669"/>
    <property type="project" value="UniProtKB-KW"/>
</dbReference>
<dbReference type="AlphaFoldDB" id="A0A016UY95"/>
<evidence type="ECO:0000256" key="4">
    <source>
        <dbReference type="SAM" id="MobiDB-lite"/>
    </source>
</evidence>
<keyword evidence="7" id="KW-1185">Reference proteome</keyword>
<evidence type="ECO:0000256" key="3">
    <source>
        <dbReference type="ARBA" id="ARBA00022807"/>
    </source>
</evidence>
<keyword evidence="1" id="KW-0645">Protease</keyword>
<evidence type="ECO:0000313" key="6">
    <source>
        <dbReference type="EMBL" id="EYC19981.1"/>
    </source>
</evidence>
<organism evidence="6 7">
    <name type="scientific">Ancylostoma ceylanicum</name>
    <dbReference type="NCBI Taxonomy" id="53326"/>
    <lineage>
        <taxon>Eukaryota</taxon>
        <taxon>Metazoa</taxon>
        <taxon>Ecdysozoa</taxon>
        <taxon>Nematoda</taxon>
        <taxon>Chromadorea</taxon>
        <taxon>Rhabditida</taxon>
        <taxon>Rhabditina</taxon>
        <taxon>Rhabditomorpha</taxon>
        <taxon>Strongyloidea</taxon>
        <taxon>Ancylostomatidae</taxon>
        <taxon>Ancylostomatinae</taxon>
        <taxon>Ancylostoma</taxon>
    </lineage>
</organism>
<accession>A0A016UY95</accession>
<protein>
    <recommendedName>
        <fullName evidence="5">Peptidase C1A papain C-terminal domain-containing protein</fullName>
    </recommendedName>
</protein>
<dbReference type="GO" id="GO:0008234">
    <property type="term" value="F:cysteine-type peptidase activity"/>
    <property type="evidence" value="ECO:0007669"/>
    <property type="project" value="UniProtKB-KW"/>
</dbReference>
<keyword evidence="3" id="KW-0788">Thiol protease</keyword>
<dbReference type="InterPro" id="IPR000169">
    <property type="entry name" value="Pept_cys_AS"/>
</dbReference>
<evidence type="ECO:0000256" key="2">
    <source>
        <dbReference type="ARBA" id="ARBA00022801"/>
    </source>
</evidence>
<dbReference type="OrthoDB" id="5850821at2759"/>
<sequence length="188" mass="20812">MWVMRQNGAMSSRPSAPMHPHSHSNLHGRHGESATNSIKMLILIALAVITSAEKLLTADELISQPVPKEAQLLTGEALVNYVNSRQTLWKAEYVPGAEAYFKRRIMDSKFLERLPGAEVIQSIASDEEPPESFDARDHWKNCSSIISYIRDQSACGSCWAVASASAMSDRICIQLNGKIKVQITKKTT</sequence>
<dbReference type="InterPro" id="IPR038765">
    <property type="entry name" value="Papain-like_cys_pep_sf"/>
</dbReference>
<feature type="domain" description="Peptidase C1A papain C-terminal" evidence="5">
    <location>
        <begin position="130"/>
        <end position="181"/>
    </location>
</feature>
<dbReference type="STRING" id="53326.A0A016UY95"/>
<reference evidence="7" key="1">
    <citation type="journal article" date="2015" name="Nat. Genet.">
        <title>The genome and transcriptome of the zoonotic hookworm Ancylostoma ceylanicum identify infection-specific gene families.</title>
        <authorList>
            <person name="Schwarz E.M."/>
            <person name="Hu Y."/>
            <person name="Antoshechkin I."/>
            <person name="Miller M.M."/>
            <person name="Sternberg P.W."/>
            <person name="Aroian R.V."/>
        </authorList>
    </citation>
    <scope>NUCLEOTIDE SEQUENCE</scope>
    <source>
        <strain evidence="7">HY135</strain>
    </source>
</reference>
<dbReference type="Proteomes" id="UP000024635">
    <property type="component" value="Unassembled WGS sequence"/>
</dbReference>
<evidence type="ECO:0000259" key="5">
    <source>
        <dbReference type="Pfam" id="PF00112"/>
    </source>
</evidence>
<dbReference type="PROSITE" id="PS00139">
    <property type="entry name" value="THIOL_PROTEASE_CYS"/>
    <property type="match status" value="1"/>
</dbReference>
<keyword evidence="2" id="KW-0378">Hydrolase</keyword>
<dbReference type="SUPFAM" id="SSF54001">
    <property type="entry name" value="Cysteine proteinases"/>
    <property type="match status" value="1"/>
</dbReference>
<dbReference type="Gene3D" id="3.90.70.10">
    <property type="entry name" value="Cysteine proteinases"/>
    <property type="match status" value="1"/>
</dbReference>
<dbReference type="EMBL" id="JARK01001359">
    <property type="protein sequence ID" value="EYC19981.1"/>
    <property type="molecule type" value="Genomic_DNA"/>
</dbReference>
<evidence type="ECO:0000313" key="7">
    <source>
        <dbReference type="Proteomes" id="UP000024635"/>
    </source>
</evidence>
<feature type="region of interest" description="Disordered" evidence="4">
    <location>
        <begin position="1"/>
        <end position="31"/>
    </location>
</feature>
<name>A0A016UY95_9BILA</name>
<dbReference type="InterPro" id="IPR000668">
    <property type="entry name" value="Peptidase_C1A_C"/>
</dbReference>
<dbReference type="Pfam" id="PF00112">
    <property type="entry name" value="Peptidase_C1"/>
    <property type="match status" value="1"/>
</dbReference>